<accession>Q5K994</accession>
<feature type="coiled-coil region" evidence="1">
    <location>
        <begin position="595"/>
        <end position="632"/>
    </location>
</feature>
<dbReference type="RefSeq" id="XP_567872.1">
    <property type="nucleotide sequence ID" value="XM_567872.1"/>
</dbReference>
<feature type="compositionally biased region" description="Basic and acidic residues" evidence="2">
    <location>
        <begin position="726"/>
        <end position="735"/>
    </location>
</feature>
<evidence type="ECO:0000256" key="1">
    <source>
        <dbReference type="SAM" id="Coils"/>
    </source>
</evidence>
<dbReference type="AlphaFoldDB" id="Q5K994"/>
<dbReference type="OMA" id="MQTREGH"/>
<dbReference type="PANTHER" id="PTHR28630">
    <property type="match status" value="1"/>
</dbReference>
<dbReference type="Pfam" id="PF13911">
    <property type="entry name" value="AhpC-TSA_2"/>
    <property type="match status" value="1"/>
</dbReference>
<dbReference type="eggNOG" id="KOG4498">
    <property type="taxonomic scope" value="Eukaryota"/>
</dbReference>
<keyword evidence="1" id="KW-0175">Coiled coil</keyword>
<feature type="compositionally biased region" description="Polar residues" evidence="2">
    <location>
        <begin position="16"/>
        <end position="37"/>
    </location>
</feature>
<dbReference type="EMBL" id="AE017351">
    <property type="protein sequence ID" value="AAW46355.1"/>
    <property type="molecule type" value="Genomic_DNA"/>
</dbReference>
<dbReference type="PaxDb" id="214684-Q5K994"/>
<gene>
    <name evidence="3" type="ordered locus">CNK02750</name>
</gene>
<keyword evidence="4" id="KW-1185">Reference proteome</keyword>
<dbReference type="VEuPathDB" id="FungiDB:CNK02750"/>
<dbReference type="SUPFAM" id="SSF52833">
    <property type="entry name" value="Thioredoxin-like"/>
    <property type="match status" value="1"/>
</dbReference>
<reference evidence="3 4" key="1">
    <citation type="journal article" date="2005" name="Science">
        <title>The genome of the basidiomycetous yeast and human pathogen Cryptococcus neoformans.</title>
        <authorList>
            <person name="Loftus B.J."/>
            <person name="Fung E."/>
            <person name="Roncaglia P."/>
            <person name="Rowley D."/>
            <person name="Amedeo P."/>
            <person name="Bruno D."/>
            <person name="Vamathevan J."/>
            <person name="Miranda M."/>
            <person name="Anderson I.J."/>
            <person name="Fraser J.A."/>
            <person name="Allen J.E."/>
            <person name="Bosdet I.E."/>
            <person name="Brent M.R."/>
            <person name="Chiu R."/>
            <person name="Doering T.L."/>
            <person name="Donlin M.J."/>
            <person name="D'Souza C.A."/>
            <person name="Fox D.S."/>
            <person name="Grinberg V."/>
            <person name="Fu J."/>
            <person name="Fukushima M."/>
            <person name="Haas B.J."/>
            <person name="Huang J.C."/>
            <person name="Janbon G."/>
            <person name="Jones S.J."/>
            <person name="Koo H.L."/>
            <person name="Krzywinski M.I."/>
            <person name="Kwon-Chung J.K."/>
            <person name="Lengeler K.B."/>
            <person name="Maiti R."/>
            <person name="Marra M.A."/>
            <person name="Marra R.E."/>
            <person name="Mathewson C.A."/>
            <person name="Mitchell T.G."/>
            <person name="Pertea M."/>
            <person name="Riggs F.R."/>
            <person name="Salzberg S.L."/>
            <person name="Schein J.E."/>
            <person name="Shvartsbeyn A."/>
            <person name="Shin H."/>
            <person name="Shumway M."/>
            <person name="Specht C.A."/>
            <person name="Suh B.B."/>
            <person name="Tenney A."/>
            <person name="Utterback T.R."/>
            <person name="Wickes B.L."/>
            <person name="Wortman J.R."/>
            <person name="Wye N.H."/>
            <person name="Kronstad J.W."/>
            <person name="Lodge J.K."/>
            <person name="Heitman J."/>
            <person name="Davis R.W."/>
            <person name="Fraser C.M."/>
            <person name="Hyman R.W."/>
        </authorList>
    </citation>
    <scope>NUCLEOTIDE SEQUENCE [LARGE SCALE GENOMIC DNA]</scope>
    <source>
        <strain evidence="4">JEC21 / ATCC MYA-565</strain>
    </source>
</reference>
<organism evidence="3 4">
    <name type="scientific">Cryptococcus deneoformans (strain JEC21 / ATCC MYA-565)</name>
    <name type="common">Cryptococcus neoformans var. neoformans serotype D</name>
    <dbReference type="NCBI Taxonomy" id="214684"/>
    <lineage>
        <taxon>Eukaryota</taxon>
        <taxon>Fungi</taxon>
        <taxon>Dikarya</taxon>
        <taxon>Basidiomycota</taxon>
        <taxon>Agaricomycotina</taxon>
        <taxon>Tremellomycetes</taxon>
        <taxon>Tremellales</taxon>
        <taxon>Cryptococcaceae</taxon>
        <taxon>Cryptococcus</taxon>
        <taxon>Cryptococcus neoformans species complex</taxon>
    </lineage>
</organism>
<feature type="region of interest" description="Disordered" evidence="2">
    <location>
        <begin position="1"/>
        <end position="81"/>
    </location>
</feature>
<feature type="region of interest" description="Disordered" evidence="2">
    <location>
        <begin position="193"/>
        <end position="252"/>
    </location>
</feature>
<feature type="region of interest" description="Disordered" evidence="2">
    <location>
        <begin position="266"/>
        <end position="338"/>
    </location>
</feature>
<dbReference type="KEGG" id="cne:CNK02750"/>
<sequence length="757" mass="83468">MLHSLQPQNFPDDLGRSNSVYSSLSPATNSLPSSSFSARPHSAFETTTPRARHSFLLPAVDRSPSSDGHSPQQSQALRRPPSLPNAAILLEHSPVRNSTLCRSHSTRSARTKSIRRKPVPAMVLPAADKEVTIGVGLPPNHPFANVASQAMTRSSSSYGYEDMRYGTEKIHNRLGTSSQLANRAVSAGVMTPVPPHRVTSRPHLERACASSPSTPIRNTQPPFPPSFSVHRSADPPPKPFPRRDTSPHLPEQYGQRLHSRFPEYTLSVDRPLPPAPTDTASIRSTDTAPPSAATHGGRSSADSARIMTPIHGSTHEQVGHSRESSCRSGHNVSLSVPPIMPKRLMSDDIVVRSKGSKKVQQKIKVPKKVILLGGETLADVEFSVDKLVSRDRVLEASTCFVRDENGLPVCFGDLLPPPGPVEAGKPTPKTVVFFIRTFWCGQCQDYTLASISVLSPEALEKAGIKVVIIGHGSWKVLKAYRRLFKCPFPIYVDGPKKLYSLMGMTKGAPKTAPWGHFWKGRAEYHQRAVPGQLVHGISNALFKMPVKPPGDLTQLGGEFIFSPGSVCEFAHRMTHASDHMEAPEVIRLAGCDHPTVEETKAVELAESQKEELEKLRMEMERWKKERAAELEGIKMRKAARRGIPYSRSLEIGPQMVQVYDFEYDFEDGLQVAYEEGNEDEAEAVDMGEHWDERFGKVMSPEQQVGRKEEKETFAGIGTRAMETRLRHEARGQQRDDEVEMVSPEGSGNLNVHIGPVS</sequence>
<dbReference type="PANTHER" id="PTHR28630:SF3">
    <property type="entry name" value="PEROXIREDOXIN-LIKE 2C"/>
    <property type="match status" value="1"/>
</dbReference>
<dbReference type="InterPro" id="IPR036249">
    <property type="entry name" value="Thioredoxin-like_sf"/>
</dbReference>
<evidence type="ECO:0000256" key="2">
    <source>
        <dbReference type="SAM" id="MobiDB-lite"/>
    </source>
</evidence>
<dbReference type="FunFam" id="3.40.30.10:FF:000488">
    <property type="entry name" value="Unplaced genomic scaffold supercont2.20, whole genome shotgun sequence"/>
    <property type="match status" value="1"/>
</dbReference>
<feature type="compositionally biased region" description="Polar residues" evidence="2">
    <location>
        <begin position="210"/>
        <end position="220"/>
    </location>
</feature>
<dbReference type="OrthoDB" id="40334at2759"/>
<dbReference type="Proteomes" id="UP000002149">
    <property type="component" value="Chromosome 11"/>
</dbReference>
<feature type="compositionally biased region" description="Polar residues" evidence="2">
    <location>
        <begin position="278"/>
        <end position="288"/>
    </location>
</feature>
<dbReference type="Gene3D" id="3.40.30.10">
    <property type="entry name" value="Glutaredoxin"/>
    <property type="match status" value="1"/>
</dbReference>
<proteinExistence type="predicted"/>
<evidence type="ECO:0000313" key="4">
    <source>
        <dbReference type="Proteomes" id="UP000002149"/>
    </source>
</evidence>
<feature type="compositionally biased region" description="Basic and acidic residues" evidence="2">
    <location>
        <begin position="313"/>
        <end position="325"/>
    </location>
</feature>
<protein>
    <submittedName>
        <fullName evidence="3">FmHP, putative</fullName>
    </submittedName>
</protein>
<dbReference type="InParanoid" id="Q5K994"/>
<dbReference type="HOGENOM" id="CLU_025070_0_0_1"/>
<dbReference type="GeneID" id="3254694"/>
<feature type="compositionally biased region" description="Polar residues" evidence="2">
    <location>
        <begin position="63"/>
        <end position="76"/>
    </location>
</feature>
<feature type="region of interest" description="Disordered" evidence="2">
    <location>
        <begin position="726"/>
        <end position="757"/>
    </location>
</feature>
<name>Q5K994_CRYD1</name>
<evidence type="ECO:0000313" key="3">
    <source>
        <dbReference type="EMBL" id="AAW46355.1"/>
    </source>
</evidence>
<dbReference type="InterPro" id="IPR032801">
    <property type="entry name" value="PXL2A/B/C"/>
</dbReference>
<dbReference type="CDD" id="cd02970">
    <property type="entry name" value="PRX_like2"/>
    <property type="match status" value="1"/>
</dbReference>